<dbReference type="Gene3D" id="3.40.50.720">
    <property type="entry name" value="NAD(P)-binding Rossmann-like Domain"/>
    <property type="match status" value="1"/>
</dbReference>
<dbReference type="InterPro" id="IPR051122">
    <property type="entry name" value="SDR_DHRS6-like"/>
</dbReference>
<dbReference type="RefSeq" id="WP_301120482.1">
    <property type="nucleotide sequence ID" value="NZ_JAUHPX010000001.1"/>
</dbReference>
<accession>A0AAW7M6U0</accession>
<reference evidence="3" key="1">
    <citation type="submission" date="2023-06" db="EMBL/GenBank/DDBJ databases">
        <title>Sysu t00039.</title>
        <authorList>
            <person name="Gao L."/>
            <person name="Fang B.-Z."/>
            <person name="Li W.-J."/>
        </authorList>
    </citation>
    <scope>NUCLEOTIDE SEQUENCE</scope>
    <source>
        <strain evidence="3">SYSU T00039</strain>
    </source>
</reference>
<keyword evidence="2" id="KW-0560">Oxidoreductase</keyword>
<dbReference type="PANTHER" id="PTHR43477:SF1">
    <property type="entry name" value="DIHYDROANTICAPSIN 7-DEHYDROGENASE"/>
    <property type="match status" value="1"/>
</dbReference>
<evidence type="ECO:0000256" key="1">
    <source>
        <dbReference type="ARBA" id="ARBA00006484"/>
    </source>
</evidence>
<dbReference type="EMBL" id="JAUHPX010000001">
    <property type="protein sequence ID" value="MDN4486948.1"/>
    <property type="molecule type" value="Genomic_DNA"/>
</dbReference>
<keyword evidence="4" id="KW-1185">Reference proteome</keyword>
<dbReference type="GO" id="GO:0016491">
    <property type="term" value="F:oxidoreductase activity"/>
    <property type="evidence" value="ECO:0007669"/>
    <property type="project" value="UniProtKB-KW"/>
</dbReference>
<protein>
    <submittedName>
        <fullName evidence="3">SDR family oxidoreductase</fullName>
    </submittedName>
</protein>
<name>A0AAW7M6U0_9MICO</name>
<dbReference type="PRINTS" id="PR00081">
    <property type="entry name" value="GDHRDH"/>
</dbReference>
<comment type="similarity">
    <text evidence="1">Belongs to the short-chain dehydrogenases/reductases (SDR) family.</text>
</comment>
<organism evidence="3 4">
    <name type="scientific">Demequina lignilytica</name>
    <dbReference type="NCBI Taxonomy" id="3051663"/>
    <lineage>
        <taxon>Bacteria</taxon>
        <taxon>Bacillati</taxon>
        <taxon>Actinomycetota</taxon>
        <taxon>Actinomycetes</taxon>
        <taxon>Micrococcales</taxon>
        <taxon>Demequinaceae</taxon>
        <taxon>Demequina</taxon>
    </lineage>
</organism>
<dbReference type="AlphaFoldDB" id="A0AAW7M6U0"/>
<evidence type="ECO:0000256" key="2">
    <source>
        <dbReference type="ARBA" id="ARBA00023002"/>
    </source>
</evidence>
<dbReference type="InterPro" id="IPR036291">
    <property type="entry name" value="NAD(P)-bd_dom_sf"/>
</dbReference>
<dbReference type="CDD" id="cd05233">
    <property type="entry name" value="SDR_c"/>
    <property type="match status" value="1"/>
</dbReference>
<dbReference type="SUPFAM" id="SSF51735">
    <property type="entry name" value="NAD(P)-binding Rossmann-fold domains"/>
    <property type="match status" value="1"/>
</dbReference>
<dbReference type="Proteomes" id="UP001172737">
    <property type="component" value="Unassembled WGS sequence"/>
</dbReference>
<evidence type="ECO:0000313" key="3">
    <source>
        <dbReference type="EMBL" id="MDN4486948.1"/>
    </source>
</evidence>
<comment type="caution">
    <text evidence="3">The sequence shown here is derived from an EMBL/GenBank/DDBJ whole genome shotgun (WGS) entry which is preliminary data.</text>
</comment>
<sequence length="259" mass="26570">MTSVPVPPSTFERPRVTPGALTDSTVLVVGGSSGFGRQVVVDAATAGARLVVVGRDAAKAHAVAHEASGVGGKATAFALDATTEDGLERLIEIAGDVDHVVSTLGGAMGGGFLEAPFDEIRAAVDDKVFDNLRLARALAPHLNDGGSMTFTAGTGGAPHTASGAYLGNQAIATMVRGLALELAPRGIRVNAVAPTWTATPLWRDHDEAEVRETQRQMAATIPLGRTGEVGEVAEAYLFLLTCGFITGQTIAVDGGMNLL</sequence>
<proteinExistence type="inferred from homology"/>
<gene>
    <name evidence="3" type="ORF">QQX10_02075</name>
</gene>
<dbReference type="Pfam" id="PF13561">
    <property type="entry name" value="adh_short_C2"/>
    <property type="match status" value="1"/>
</dbReference>
<dbReference type="InterPro" id="IPR002347">
    <property type="entry name" value="SDR_fam"/>
</dbReference>
<dbReference type="PANTHER" id="PTHR43477">
    <property type="entry name" value="DIHYDROANTICAPSIN 7-DEHYDROGENASE"/>
    <property type="match status" value="1"/>
</dbReference>
<evidence type="ECO:0000313" key="4">
    <source>
        <dbReference type="Proteomes" id="UP001172737"/>
    </source>
</evidence>